<evidence type="ECO:0000256" key="1">
    <source>
        <dbReference type="ARBA" id="ARBA00022679"/>
    </source>
</evidence>
<evidence type="ECO:0000256" key="2">
    <source>
        <dbReference type="HAMAP-Rule" id="MF_00296"/>
    </source>
</evidence>
<dbReference type="UniPathway" id="UPA00051">
    <property type="reaction ID" value="UER00074"/>
</dbReference>
<comment type="subcellular location">
    <subcellularLocation>
        <location evidence="2">Cytoplasm</location>
    </subcellularLocation>
</comment>
<evidence type="ECO:0000313" key="5">
    <source>
        <dbReference type="EMBL" id="GCC50730.1"/>
    </source>
</evidence>
<name>A0A401U769_9BACT</name>
<accession>A0A401U769</accession>
<evidence type="ECO:0000313" key="6">
    <source>
        <dbReference type="Proteomes" id="UP000288227"/>
    </source>
</evidence>
<keyword evidence="2" id="KW-0963">Cytoplasm</keyword>
<dbReference type="EC" id="2.3.1.31" evidence="2"/>
<feature type="active site" description="Nucleophile" evidence="2 3">
    <location>
        <position position="136"/>
    </location>
</feature>
<dbReference type="RefSeq" id="WP_127121399.1">
    <property type="nucleotide sequence ID" value="NZ_BHXQ01000002.1"/>
</dbReference>
<proteinExistence type="inferred from homology"/>
<comment type="catalytic activity">
    <reaction evidence="2">
        <text>L-homoserine + acetyl-CoA = O-acetyl-L-homoserine + CoA</text>
        <dbReference type="Rhea" id="RHEA:13701"/>
        <dbReference type="ChEBI" id="CHEBI:57287"/>
        <dbReference type="ChEBI" id="CHEBI:57288"/>
        <dbReference type="ChEBI" id="CHEBI:57476"/>
        <dbReference type="ChEBI" id="CHEBI:57716"/>
        <dbReference type="EC" id="2.3.1.31"/>
    </reaction>
</comment>
<dbReference type="Proteomes" id="UP000288227">
    <property type="component" value="Unassembled WGS sequence"/>
</dbReference>
<dbReference type="InterPro" id="IPR029058">
    <property type="entry name" value="AB_hydrolase_fold"/>
</dbReference>
<keyword evidence="1 2" id="KW-0808">Transferase</keyword>
<dbReference type="GO" id="GO:0009086">
    <property type="term" value="P:methionine biosynthetic process"/>
    <property type="evidence" value="ECO:0007669"/>
    <property type="project" value="UniProtKB-UniRule"/>
</dbReference>
<protein>
    <recommendedName>
        <fullName evidence="2">Homoserine O-acetyltransferase</fullName>
        <shortName evidence="2">HAT</shortName>
        <ecNumber evidence="2">2.3.1.31</ecNumber>
    </recommendedName>
    <alternativeName>
        <fullName evidence="2">Homoserine transacetylase</fullName>
        <shortName evidence="2">HTA</shortName>
    </alternativeName>
</protein>
<dbReference type="AlphaFoldDB" id="A0A401U769"/>
<comment type="similarity">
    <text evidence="2">Belongs to the AB hydrolase superfamily. MetX family.</text>
</comment>
<comment type="caution">
    <text evidence="2">Lacks conserved residue(s) required for the propagation of feature annotation.</text>
</comment>
<dbReference type="InterPro" id="IPR008220">
    <property type="entry name" value="HAT_MetX-like"/>
</dbReference>
<gene>
    <name evidence="2" type="primary">metXA</name>
    <name evidence="5" type="ORF">SanaruYs_09480</name>
</gene>
<evidence type="ECO:0000259" key="4">
    <source>
        <dbReference type="Pfam" id="PF00561"/>
    </source>
</evidence>
<dbReference type="GO" id="GO:0009092">
    <property type="term" value="P:homoserine metabolic process"/>
    <property type="evidence" value="ECO:0007669"/>
    <property type="project" value="TreeGrafter"/>
</dbReference>
<comment type="pathway">
    <text evidence="2">Amino-acid biosynthesis; L-methionine biosynthesis via de novo pathway; O-acetyl-L-homoserine from L-homoserine: step 1/1.</text>
</comment>
<keyword evidence="2" id="KW-0486">Methionine biosynthesis</keyword>
<dbReference type="GO" id="GO:0005737">
    <property type="term" value="C:cytoplasm"/>
    <property type="evidence" value="ECO:0007669"/>
    <property type="project" value="UniProtKB-SubCell"/>
</dbReference>
<feature type="binding site" evidence="2">
    <location>
        <position position="202"/>
    </location>
    <ligand>
        <name>substrate</name>
    </ligand>
</feature>
<feature type="domain" description="AB hydrolase-1" evidence="4">
    <location>
        <begin position="41"/>
        <end position="310"/>
    </location>
</feature>
<feature type="active site" evidence="2 3">
    <location>
        <position position="319"/>
    </location>
</feature>
<dbReference type="PANTHER" id="PTHR32268">
    <property type="entry name" value="HOMOSERINE O-ACETYLTRANSFERASE"/>
    <property type="match status" value="1"/>
</dbReference>
<dbReference type="PIRSF" id="PIRSF000443">
    <property type="entry name" value="Homoser_Ac_trans"/>
    <property type="match status" value="1"/>
</dbReference>
<comment type="caution">
    <text evidence="5">The sequence shown here is derived from an EMBL/GenBank/DDBJ whole genome shotgun (WGS) entry which is preliminary data.</text>
</comment>
<comment type="function">
    <text evidence="2">Transfers an acetyl group from acetyl-CoA to L-homoserine, forming acetyl-L-homoserine.</text>
</comment>
<feature type="active site" evidence="2 3">
    <location>
        <position position="290"/>
    </location>
</feature>
<feature type="binding site" evidence="2">
    <location>
        <position position="320"/>
    </location>
    <ligand>
        <name>substrate</name>
    </ligand>
</feature>
<reference evidence="5 6" key="1">
    <citation type="submission" date="2018-11" db="EMBL/GenBank/DDBJ databases">
        <title>Chryseotalea sanarue gen. nov., sp., nov., a member of the family Cytophagaceae, isolated from a brackish lake in Hamamatsu Japan.</title>
        <authorList>
            <person name="Maejima Y."/>
            <person name="Iino T."/>
            <person name="Muraguchi Y."/>
            <person name="Fukuda K."/>
            <person name="Ohkuma M."/>
            <person name="Moriuchi R."/>
            <person name="Dohra H."/>
            <person name="Kimbara K."/>
            <person name="Shintani M."/>
        </authorList>
    </citation>
    <scope>NUCLEOTIDE SEQUENCE [LARGE SCALE GENOMIC DNA]</scope>
    <source>
        <strain evidence="5 6">Ys</strain>
    </source>
</reference>
<organism evidence="5 6">
    <name type="scientific">Chryseotalea sanaruensis</name>
    <dbReference type="NCBI Taxonomy" id="2482724"/>
    <lineage>
        <taxon>Bacteria</taxon>
        <taxon>Pseudomonadati</taxon>
        <taxon>Bacteroidota</taxon>
        <taxon>Cytophagia</taxon>
        <taxon>Cytophagales</taxon>
        <taxon>Chryseotaleaceae</taxon>
        <taxon>Chryseotalea</taxon>
    </lineage>
</organism>
<dbReference type="InterPro" id="IPR000073">
    <property type="entry name" value="AB_hydrolase_1"/>
</dbReference>
<dbReference type="SUPFAM" id="SSF53474">
    <property type="entry name" value="alpha/beta-Hydrolases"/>
    <property type="match status" value="1"/>
</dbReference>
<dbReference type="NCBIfam" id="TIGR01392">
    <property type="entry name" value="homoserO_Ac_trn"/>
    <property type="match status" value="1"/>
</dbReference>
<dbReference type="GO" id="GO:0004414">
    <property type="term" value="F:homoserine O-acetyltransferase activity"/>
    <property type="evidence" value="ECO:0007669"/>
    <property type="project" value="UniProtKB-UniRule"/>
</dbReference>
<keyword evidence="6" id="KW-1185">Reference proteome</keyword>
<dbReference type="EMBL" id="BHXQ01000002">
    <property type="protein sequence ID" value="GCC50730.1"/>
    <property type="molecule type" value="Genomic_DNA"/>
</dbReference>
<dbReference type="Gene3D" id="3.40.50.1820">
    <property type="entry name" value="alpha/beta hydrolase"/>
    <property type="match status" value="1"/>
</dbReference>
<sequence length="346" mass="39226">MKQTSTYYFNESFELELGDYLPGFQLQYTTLGKLNAERDNVIWVCHALTGSSDFTDWWGKLFTKEGVYSPDKYFIVCANILGSCYGSTNAFSINPETERIYFHDFPTLTNRDVVRAFDLLRRSLGIHSVHTLIGGSLGGQHVLEWAIQEPDVFEHIIPIATNAAHSPWGIAFNEAQRMAIAADVTWKNNDYLAGAEGLKAARAIGMLSYRTYDTYGQTQGEGNNNITDAFRAATYQQYQGVKLVKRFNAFAYWTLTKMMDSQQVGRDRSGTEDALKKIKAKTLVIGIDSDVLFPLTEQLFLAEKIPHADIAIMQSLYGHDGFLIEYDQLIKYINKFYQETDVLNEK</sequence>
<keyword evidence="2" id="KW-0028">Amino-acid biosynthesis</keyword>
<comment type="subunit">
    <text evidence="2">Homodimer.</text>
</comment>
<dbReference type="Pfam" id="PF00561">
    <property type="entry name" value="Abhydrolase_1"/>
    <property type="match status" value="1"/>
</dbReference>
<evidence type="ECO:0000256" key="3">
    <source>
        <dbReference type="PIRSR" id="PIRSR000443-1"/>
    </source>
</evidence>
<keyword evidence="2" id="KW-0012">Acyltransferase</keyword>
<dbReference type="OrthoDB" id="9800754at2"/>
<dbReference type="HAMAP" id="MF_00296">
    <property type="entry name" value="MetX_acyltransf"/>
    <property type="match status" value="1"/>
</dbReference>
<dbReference type="PANTHER" id="PTHR32268:SF11">
    <property type="entry name" value="HOMOSERINE O-ACETYLTRANSFERASE"/>
    <property type="match status" value="1"/>
</dbReference>